<protein>
    <submittedName>
        <fullName evidence="1">Uncharacterized protein</fullName>
    </submittedName>
</protein>
<comment type="caution">
    <text evidence="1">The sequence shown here is derived from an EMBL/GenBank/DDBJ whole genome shotgun (WGS) entry which is preliminary data.</text>
</comment>
<evidence type="ECO:0000313" key="1">
    <source>
        <dbReference type="EMBL" id="CAB4018125.1"/>
    </source>
</evidence>
<name>A0A7D9EX86_PARCT</name>
<proteinExistence type="predicted"/>
<gene>
    <name evidence="1" type="ORF">PACLA_8A007426</name>
</gene>
<evidence type="ECO:0000313" key="2">
    <source>
        <dbReference type="Proteomes" id="UP001152795"/>
    </source>
</evidence>
<accession>A0A7D9EX86</accession>
<dbReference type="Proteomes" id="UP001152795">
    <property type="component" value="Unassembled WGS sequence"/>
</dbReference>
<sequence>MANYLRTKLHFLIGLAGCLVVFFGIFILSSATKINVIIRHLHSFRRFGDNTCQYWAGILTILTGGVLILTFFLKRHQSLKYISLCCVLVTIVLALGVIIEESTNAAILHGYFKKDSYCDDETVFSYRKKDCDELKEVNIWYYILLYATDLVLALCSFVMLLLFADWTLFVAPKMQPLDGLVAQEEITTKYQCIHKCSGSRRQFLQIYDTRQWRNRHTSHTRQSSNWSRY</sequence>
<dbReference type="AlphaFoldDB" id="A0A7D9EX86"/>
<organism evidence="1 2">
    <name type="scientific">Paramuricea clavata</name>
    <name type="common">Red gorgonian</name>
    <name type="synonym">Violescent sea-whip</name>
    <dbReference type="NCBI Taxonomy" id="317549"/>
    <lineage>
        <taxon>Eukaryota</taxon>
        <taxon>Metazoa</taxon>
        <taxon>Cnidaria</taxon>
        <taxon>Anthozoa</taxon>
        <taxon>Octocorallia</taxon>
        <taxon>Malacalcyonacea</taxon>
        <taxon>Plexauridae</taxon>
        <taxon>Paramuricea</taxon>
    </lineage>
</organism>
<reference evidence="1" key="1">
    <citation type="submission" date="2020-04" db="EMBL/GenBank/DDBJ databases">
        <authorList>
            <person name="Alioto T."/>
            <person name="Alioto T."/>
            <person name="Gomez Garrido J."/>
        </authorList>
    </citation>
    <scope>NUCLEOTIDE SEQUENCE</scope>
    <source>
        <strain evidence="1">A484AB</strain>
    </source>
</reference>
<keyword evidence="2" id="KW-1185">Reference proteome</keyword>
<dbReference type="EMBL" id="CACRXK020009866">
    <property type="protein sequence ID" value="CAB4018125.1"/>
    <property type="molecule type" value="Genomic_DNA"/>
</dbReference>